<evidence type="ECO:0000313" key="2">
    <source>
        <dbReference type="EMBL" id="KAF0360791.1"/>
    </source>
</evidence>
<comment type="caution">
    <text evidence="2">The sequence shown here is derived from an EMBL/GenBank/DDBJ whole genome shotgun (WGS) entry which is preliminary data.</text>
</comment>
<name>A0A8H3WWT6_GIGMA</name>
<dbReference type="AlphaFoldDB" id="A0A8H3WWT6"/>
<accession>A0A8H3WWT6</accession>
<reference evidence="2 3" key="1">
    <citation type="journal article" date="2019" name="Environ. Microbiol.">
        <title>At the nexus of three kingdoms: the genome of the mycorrhizal fungus Gigaspora margarita provides insights into plant, endobacterial and fungal interactions.</title>
        <authorList>
            <person name="Venice F."/>
            <person name="Ghignone S."/>
            <person name="Salvioli di Fossalunga A."/>
            <person name="Amselem J."/>
            <person name="Novero M."/>
            <person name="Xianan X."/>
            <person name="Sedzielewska Toro K."/>
            <person name="Morin E."/>
            <person name="Lipzen A."/>
            <person name="Grigoriev I.V."/>
            <person name="Henrissat B."/>
            <person name="Martin F.M."/>
            <person name="Bonfante P."/>
        </authorList>
    </citation>
    <scope>NUCLEOTIDE SEQUENCE [LARGE SCALE GENOMIC DNA]</scope>
    <source>
        <strain evidence="2 3">BEG34</strain>
    </source>
</reference>
<evidence type="ECO:0000256" key="1">
    <source>
        <dbReference type="SAM" id="MobiDB-lite"/>
    </source>
</evidence>
<gene>
    <name evidence="2" type="ORF">F8M41_014256</name>
</gene>
<evidence type="ECO:0000313" key="3">
    <source>
        <dbReference type="Proteomes" id="UP000439903"/>
    </source>
</evidence>
<dbReference type="OrthoDB" id="2397793at2759"/>
<feature type="compositionally biased region" description="Low complexity" evidence="1">
    <location>
        <begin position="12"/>
        <end position="25"/>
    </location>
</feature>
<protein>
    <submittedName>
        <fullName evidence="2">Uncharacterized protein</fullName>
    </submittedName>
</protein>
<dbReference type="EMBL" id="WTPW01002907">
    <property type="protein sequence ID" value="KAF0360791.1"/>
    <property type="molecule type" value="Genomic_DNA"/>
</dbReference>
<feature type="region of interest" description="Disordered" evidence="1">
    <location>
        <begin position="1"/>
        <end position="38"/>
    </location>
</feature>
<organism evidence="2 3">
    <name type="scientific">Gigaspora margarita</name>
    <dbReference type="NCBI Taxonomy" id="4874"/>
    <lineage>
        <taxon>Eukaryota</taxon>
        <taxon>Fungi</taxon>
        <taxon>Fungi incertae sedis</taxon>
        <taxon>Mucoromycota</taxon>
        <taxon>Glomeromycotina</taxon>
        <taxon>Glomeromycetes</taxon>
        <taxon>Diversisporales</taxon>
        <taxon>Gigasporaceae</taxon>
        <taxon>Gigaspora</taxon>
    </lineage>
</organism>
<dbReference type="Proteomes" id="UP000439903">
    <property type="component" value="Unassembled WGS sequence"/>
</dbReference>
<proteinExistence type="predicted"/>
<keyword evidence="3" id="KW-1185">Reference proteome</keyword>
<sequence length="174" mass="19789">MKYRSTVETETDSSLSSPPSSSCSTTEDEDESLMSLQKQQNFSSSSSLNCSASTSPVIEQENNIKCNDDSIPSLTQRASELHFMVQKLINTHLPHLQSKILKQQDFSKEVDESFIYKGVGREYQYTYDAIKKIVNDSWIYNHLDVPPYFADIYDTTDGFLKCGVDVDDFFVFSE</sequence>